<evidence type="ECO:0008006" key="15">
    <source>
        <dbReference type="Google" id="ProtNLM"/>
    </source>
</evidence>
<dbReference type="PROSITE" id="PS50089">
    <property type="entry name" value="ZF_RING_2"/>
    <property type="match status" value="1"/>
</dbReference>
<evidence type="ECO:0000313" key="13">
    <source>
        <dbReference type="EMBL" id="OCB89684.1"/>
    </source>
</evidence>
<dbReference type="SUPFAM" id="SSF54928">
    <property type="entry name" value="RNA-binding domain, RBD"/>
    <property type="match status" value="1"/>
</dbReference>
<dbReference type="FunFam" id="3.30.40.10:FF:000006">
    <property type="entry name" value="CCR4-NOT transcription complex subunit 4"/>
    <property type="match status" value="1"/>
</dbReference>
<reference evidence="13" key="1">
    <citation type="submission" date="2016-06" db="EMBL/GenBank/DDBJ databases">
        <title>Draft Genome sequence of the fungus Inonotus baumii.</title>
        <authorList>
            <person name="Zhu H."/>
            <person name="Lin W."/>
        </authorList>
    </citation>
    <scope>NUCLEOTIDE SEQUENCE</scope>
    <source>
        <strain evidence="13">821</strain>
    </source>
</reference>
<dbReference type="CDD" id="cd16618">
    <property type="entry name" value="mRING-HC-C4C4_CNOT4"/>
    <property type="match status" value="1"/>
</dbReference>
<dbReference type="Pfam" id="PF14570">
    <property type="entry name" value="zf-RING_4"/>
    <property type="match status" value="1"/>
</dbReference>
<dbReference type="CDD" id="cd12438">
    <property type="entry name" value="RRM_CNOT4"/>
    <property type="match status" value="1"/>
</dbReference>
<evidence type="ECO:0000256" key="10">
    <source>
        <dbReference type="SAM" id="MobiDB-lite"/>
    </source>
</evidence>
<evidence type="ECO:0000313" key="14">
    <source>
        <dbReference type="Proteomes" id="UP000757232"/>
    </source>
</evidence>
<keyword evidence="4" id="KW-0862">Zinc</keyword>
<dbReference type="GO" id="GO:0008270">
    <property type="term" value="F:zinc ion binding"/>
    <property type="evidence" value="ECO:0007669"/>
    <property type="project" value="UniProtKB-KW"/>
</dbReference>
<dbReference type="OrthoDB" id="1923159at2759"/>
<dbReference type="InterPro" id="IPR035979">
    <property type="entry name" value="RBD_domain_sf"/>
</dbReference>
<dbReference type="GO" id="GO:0003723">
    <property type="term" value="F:RNA binding"/>
    <property type="evidence" value="ECO:0007669"/>
    <property type="project" value="UniProtKB-UniRule"/>
</dbReference>
<feature type="compositionally biased region" description="Basic and acidic residues" evidence="10">
    <location>
        <begin position="1581"/>
        <end position="1607"/>
    </location>
</feature>
<feature type="compositionally biased region" description="Polar residues" evidence="10">
    <location>
        <begin position="402"/>
        <end position="414"/>
    </location>
</feature>
<dbReference type="Gene3D" id="3.30.70.330">
    <property type="match status" value="1"/>
</dbReference>
<feature type="domain" description="RRM" evidence="12">
    <location>
        <begin position="124"/>
        <end position="213"/>
    </location>
</feature>
<feature type="compositionally biased region" description="Polar residues" evidence="10">
    <location>
        <begin position="912"/>
        <end position="935"/>
    </location>
</feature>
<evidence type="ECO:0000256" key="6">
    <source>
        <dbReference type="ARBA" id="ARBA00023054"/>
    </source>
</evidence>
<dbReference type="InterPro" id="IPR000504">
    <property type="entry name" value="RRM_dom"/>
</dbReference>
<dbReference type="GO" id="GO:0030014">
    <property type="term" value="C:CCR4-NOT complex"/>
    <property type="evidence" value="ECO:0007669"/>
    <property type="project" value="InterPro"/>
</dbReference>
<feature type="compositionally biased region" description="Polar residues" evidence="10">
    <location>
        <begin position="1115"/>
        <end position="1129"/>
    </location>
</feature>
<dbReference type="Proteomes" id="UP000757232">
    <property type="component" value="Unassembled WGS sequence"/>
</dbReference>
<gene>
    <name evidence="13" type="ORF">A7U60_g3161</name>
</gene>
<dbReference type="InterPro" id="IPR039515">
    <property type="entry name" value="NOT4_mRING-HC-C4C4"/>
</dbReference>
<dbReference type="GO" id="GO:0004842">
    <property type="term" value="F:ubiquitin-protein transferase activity"/>
    <property type="evidence" value="ECO:0007669"/>
    <property type="project" value="InterPro"/>
</dbReference>
<dbReference type="PROSITE" id="PS50102">
    <property type="entry name" value="RRM"/>
    <property type="match status" value="1"/>
</dbReference>
<evidence type="ECO:0000256" key="9">
    <source>
        <dbReference type="PROSITE-ProRule" id="PRU00176"/>
    </source>
</evidence>
<accession>A0A9Q5I1A4</accession>
<dbReference type="SUPFAM" id="SSF57850">
    <property type="entry name" value="RING/U-box"/>
    <property type="match status" value="1"/>
</dbReference>
<feature type="compositionally biased region" description="Polar residues" evidence="10">
    <location>
        <begin position="826"/>
        <end position="849"/>
    </location>
</feature>
<feature type="compositionally biased region" description="Polar residues" evidence="10">
    <location>
        <begin position="1137"/>
        <end position="1148"/>
    </location>
</feature>
<dbReference type="InterPro" id="IPR001841">
    <property type="entry name" value="Znf_RING"/>
</dbReference>
<name>A0A9Q5I1A4_SANBA</name>
<feature type="region of interest" description="Disordered" evidence="10">
    <location>
        <begin position="477"/>
        <end position="511"/>
    </location>
</feature>
<keyword evidence="3 8" id="KW-0863">Zinc-finger</keyword>
<dbReference type="InterPro" id="IPR039780">
    <property type="entry name" value="Mot2"/>
</dbReference>
<dbReference type="Gene3D" id="3.30.40.10">
    <property type="entry name" value="Zinc/RING finger domain, C3HC4 (zinc finger)"/>
    <property type="match status" value="1"/>
</dbReference>
<feature type="region of interest" description="Disordered" evidence="10">
    <location>
        <begin position="1539"/>
        <end position="1621"/>
    </location>
</feature>
<evidence type="ECO:0000259" key="12">
    <source>
        <dbReference type="PROSITE" id="PS50102"/>
    </source>
</evidence>
<organism evidence="13 14">
    <name type="scientific">Sanghuangporus baumii</name>
    <name type="common">Phellinus baumii</name>
    <dbReference type="NCBI Taxonomy" id="108892"/>
    <lineage>
        <taxon>Eukaryota</taxon>
        <taxon>Fungi</taxon>
        <taxon>Dikarya</taxon>
        <taxon>Basidiomycota</taxon>
        <taxon>Agaricomycotina</taxon>
        <taxon>Agaricomycetes</taxon>
        <taxon>Hymenochaetales</taxon>
        <taxon>Hymenochaetaceae</taxon>
        <taxon>Sanghuangporus</taxon>
    </lineage>
</organism>
<dbReference type="EMBL" id="LNZH02000151">
    <property type="protein sequence ID" value="OCB89684.1"/>
    <property type="molecule type" value="Genomic_DNA"/>
</dbReference>
<comment type="caution">
    <text evidence="13">The sequence shown here is derived from an EMBL/GenBank/DDBJ whole genome shotgun (WGS) entry which is preliminary data.</text>
</comment>
<dbReference type="SMART" id="SM00361">
    <property type="entry name" value="RRM_1"/>
    <property type="match status" value="1"/>
</dbReference>
<keyword evidence="6" id="KW-0175">Coiled coil</keyword>
<dbReference type="InterPro" id="IPR013083">
    <property type="entry name" value="Znf_RING/FYVE/PHD"/>
</dbReference>
<evidence type="ECO:0000256" key="1">
    <source>
        <dbReference type="ARBA" id="ARBA00004123"/>
    </source>
</evidence>
<evidence type="ECO:0000256" key="5">
    <source>
        <dbReference type="ARBA" id="ARBA00022884"/>
    </source>
</evidence>
<evidence type="ECO:0000256" key="3">
    <source>
        <dbReference type="ARBA" id="ARBA00022771"/>
    </source>
</evidence>
<evidence type="ECO:0000259" key="11">
    <source>
        <dbReference type="PROSITE" id="PS50089"/>
    </source>
</evidence>
<comment type="subcellular location">
    <subcellularLocation>
        <location evidence="1">Nucleus</location>
    </subcellularLocation>
</comment>
<dbReference type="GO" id="GO:0016567">
    <property type="term" value="P:protein ubiquitination"/>
    <property type="evidence" value="ECO:0007669"/>
    <property type="project" value="TreeGrafter"/>
</dbReference>
<evidence type="ECO:0000256" key="7">
    <source>
        <dbReference type="ARBA" id="ARBA00023242"/>
    </source>
</evidence>
<feature type="compositionally biased region" description="Low complexity" evidence="10">
    <location>
        <begin position="337"/>
        <end position="346"/>
    </location>
</feature>
<proteinExistence type="predicted"/>
<dbReference type="InterPro" id="IPR012677">
    <property type="entry name" value="Nucleotide-bd_a/b_plait_sf"/>
</dbReference>
<sequence length="1675" mass="181700">MSPSASKSHVLAGVQDAYWSDDEQENEECPLCLEEMDLSDLNFKPCPCGYQICRFCWHHIKENLNRRCPACRREYSDDAVQFKPVNKEDLKRLTQQKKHRERERKELDALGRRHLTNVRIVQRSVVYVVGLGSRYAKEELIPTLRSNEYFGQYGKITKMLLVKRTPPGGQTPILGLYISYYRREDAARAIQAVDGTPSPSGGGVLLRASYGTTKYCIAFLRGVSCTNHGCMDLHEWGDERDCFTKEDLTTLKHTMKDTENRQRSTVTLKKSEDAGGLPRSAGWGARPLAATSVASATSGRGARRGQRSTKPSVQSENRTQPTTASRQSAQSERKQSAKPPSQASSSRPSTPGIAGLPQRPTTPASAVPNSRQQKQRKESQVPVPPRSPTSSIAVESDVGSLEATSTSPSLSASRVATPPVATSEAPPGLSGVPPGLSSPPPGIPGPGQTQASSPLVREVSTSSYQISSQAQALLDDVVNRREALPPSTSLSPFPDLDRTLQNLAGGDGDSGGFNFSLDPKLAVDDEQFDDPLLNLDIDQSLASSGHFNSFSTGQLLNEASTFNPPEIAFGIPHSRGVYEGYRTTGHDGTTPGSSGYTGPFNPFGEASESAPQSNAQRPSPIPDDDATRRVSRFGFARERQGSAGFLNSGRSSPLLSANTSLSSLSLADNTHPSSSASSHPPWAFQRQHEVAPPPGLGMPARTDTPGSVRDSPLVPYAHAQTAGQTSYIAQTSRFQPFDMSSSEASLKDILVIGRDVGQHGRQPGPTDNQLPTMLPASGISFQDPAIMSSIPYMSPPGNDGGFHFSSPAESGYLSQSPMSKPPGLAFQQNQHFSTHQGPSHVGQFQSPMTLGNGPFNSPMAPQGQIQNQGHLARASSPSSVPPSLPSERQLFLDPSPGQSPLLSAADFPALPTASTGSDTQSQPRTSQSALQTRDSSPVKDEQVQAKLDKKAAKKAAAAERAAERARIAKEKAAERERLAKEKVGERERAAKAKAEEKERIIKQKAEKERLAKEKADREAEKERVEKERLAALRKAEADKAADKAEKKKAQAKAKQAQRAAEKADASSSDSKKSQPSAAVPTEFTSPMPILSKLPKKNKPMTKPLKIPKENDSNRDSQSSVPSAVTTNSEAPRLPTPKLSNVSEVTRSSLETDVVGRASSDGTKPKSIAQLLEEISLGKGPYYLDNHPFFDMSKINSATKLSLDFGTMSRALSAFPSSGASFADGSSRLNDQTVASFQQLLETLTQTMSDLVQLLPQSTWGSIFDVLSQDLKNLKNEYALGSSTSFDGLVHDDLPEDADDDEDFDDMIAEPPTPTIDKRAKWMEIQLAKLEELHREVNIAAIRTILTSNDQGWDQKGFLPHVGNTLARFKNLGFVDEGSEKRPMTIEELEKKLIVAKEAAVFAEAELREAMQAMQANKPLPASCSAVRLSACLASQEMLMSPKATFRLRSSVLFIFTIFCILLLNNLQSKNRLLDPPSPRITGLDANAFNNSSIVKGTGVQITGYWKEVRASLGLSSLPSTILVPNGFDLRIGDVDVGGSSMTEDTDERNLRLSGRLNPALRRRRIDSDPGSPGMSLQSQRGDARTKSEYSDSFWEPRSERSHAHDSANSDTSEAGDSKFARKSTEYPDLFIHSEVPSTPRTPVGALAASFRAIAVKELKVRRGKEHLKHRDRLFR</sequence>
<dbReference type="PANTHER" id="PTHR12603">
    <property type="entry name" value="CCR4-NOT TRANSCRIPTION COMPLEX RELATED"/>
    <property type="match status" value="1"/>
</dbReference>
<feature type="compositionally biased region" description="Polar residues" evidence="10">
    <location>
        <begin position="308"/>
        <end position="330"/>
    </location>
</feature>
<feature type="compositionally biased region" description="Low complexity" evidence="10">
    <location>
        <begin position="426"/>
        <end position="435"/>
    </location>
</feature>
<evidence type="ECO:0000256" key="4">
    <source>
        <dbReference type="ARBA" id="ARBA00022833"/>
    </source>
</evidence>
<keyword evidence="5 9" id="KW-0694">RNA-binding</keyword>
<keyword evidence="7" id="KW-0539">Nucleus</keyword>
<dbReference type="GO" id="GO:0005634">
    <property type="term" value="C:nucleus"/>
    <property type="evidence" value="ECO:0007669"/>
    <property type="project" value="UniProtKB-SubCell"/>
</dbReference>
<evidence type="ECO:0000256" key="8">
    <source>
        <dbReference type="PROSITE-ProRule" id="PRU00175"/>
    </source>
</evidence>
<feature type="compositionally biased region" description="Polar residues" evidence="10">
    <location>
        <begin position="448"/>
        <end position="464"/>
    </location>
</feature>
<keyword evidence="2" id="KW-0479">Metal-binding</keyword>
<feature type="compositionally biased region" description="Low complexity" evidence="10">
    <location>
        <begin position="588"/>
        <end position="599"/>
    </location>
</feature>
<feature type="compositionally biased region" description="Low complexity" evidence="10">
    <location>
        <begin position="665"/>
        <end position="681"/>
    </location>
</feature>
<evidence type="ECO:0000256" key="2">
    <source>
        <dbReference type="ARBA" id="ARBA00022723"/>
    </source>
</evidence>
<dbReference type="InterPro" id="IPR034261">
    <property type="entry name" value="CNOT4_RRM"/>
</dbReference>
<feature type="compositionally biased region" description="Polar residues" evidence="10">
    <location>
        <begin position="359"/>
        <end position="372"/>
    </location>
</feature>
<dbReference type="InterPro" id="IPR003954">
    <property type="entry name" value="RRM_euk-type"/>
</dbReference>
<feature type="region of interest" description="Disordered" evidence="10">
    <location>
        <begin position="665"/>
        <end position="713"/>
    </location>
</feature>
<feature type="region of interest" description="Disordered" evidence="10">
    <location>
        <begin position="254"/>
        <end position="464"/>
    </location>
</feature>
<dbReference type="PANTHER" id="PTHR12603:SF0">
    <property type="entry name" value="CCR4-NOT TRANSCRIPTION COMPLEX SUBUNIT 4"/>
    <property type="match status" value="1"/>
</dbReference>
<keyword evidence="14" id="KW-1185">Reference proteome</keyword>
<feature type="region of interest" description="Disordered" evidence="10">
    <location>
        <begin position="580"/>
        <end position="627"/>
    </location>
</feature>
<feature type="compositionally biased region" description="Basic and acidic residues" evidence="10">
    <location>
        <begin position="1059"/>
        <end position="1072"/>
    </location>
</feature>
<protein>
    <recommendedName>
        <fullName evidence="15">RING-type domain-containing protein</fullName>
    </recommendedName>
</protein>
<feature type="compositionally biased region" description="Basic and acidic residues" evidence="10">
    <location>
        <begin position="936"/>
        <end position="1048"/>
    </location>
</feature>
<feature type="domain" description="RING-type" evidence="11">
    <location>
        <begin position="29"/>
        <end position="72"/>
    </location>
</feature>
<feature type="region of interest" description="Disordered" evidence="10">
    <location>
        <begin position="798"/>
        <end position="1148"/>
    </location>
</feature>